<dbReference type="EMBL" id="LEKT01000001">
    <property type="protein sequence ID" value="KMO87900.1"/>
    <property type="molecule type" value="Genomic_DNA"/>
</dbReference>
<dbReference type="SUPFAM" id="SSF55729">
    <property type="entry name" value="Acyl-CoA N-acyltransferases (Nat)"/>
    <property type="match status" value="1"/>
</dbReference>
<dbReference type="Proteomes" id="UP000036503">
    <property type="component" value="Unassembled WGS sequence"/>
</dbReference>
<dbReference type="Gene3D" id="3.40.630.30">
    <property type="match status" value="1"/>
</dbReference>
<dbReference type="InterPro" id="IPR031165">
    <property type="entry name" value="GNAT_YJDJ"/>
</dbReference>
<dbReference type="CDD" id="cd04301">
    <property type="entry name" value="NAT_SF"/>
    <property type="match status" value="1"/>
</dbReference>
<keyword evidence="2" id="KW-0808">Transferase</keyword>
<dbReference type="OrthoDB" id="9793389at2"/>
<comment type="caution">
    <text evidence="2">The sequence shown here is derived from an EMBL/GenBank/DDBJ whole genome shotgun (WGS) entry which is preliminary data.</text>
</comment>
<gene>
    <name evidence="2" type="ORF">AB840_00520</name>
</gene>
<dbReference type="Pfam" id="PF14542">
    <property type="entry name" value="Acetyltransf_CG"/>
    <property type="match status" value="1"/>
</dbReference>
<sequence>MNFQYKEDKIWSTDASGKVVAEINFPAGEDGILTITHTFVDESLRGQHVAEELIRSAAEKIRQSGKKTHLTCSYAKAWFMRHPEEYKDILA</sequence>
<evidence type="ECO:0000313" key="2">
    <source>
        <dbReference type="EMBL" id="KMO87900.1"/>
    </source>
</evidence>
<feature type="domain" description="N-acetyltransferase" evidence="1">
    <location>
        <begin position="3"/>
        <end position="91"/>
    </location>
</feature>
<evidence type="ECO:0000259" key="1">
    <source>
        <dbReference type="PROSITE" id="PS51729"/>
    </source>
</evidence>
<dbReference type="RefSeq" id="WP_048512860.1">
    <property type="nucleotide sequence ID" value="NZ_FUXD01000003.1"/>
</dbReference>
<keyword evidence="3" id="KW-1185">Reference proteome</keyword>
<dbReference type="PANTHER" id="PTHR31435:SF10">
    <property type="entry name" value="BSR4717 PROTEIN"/>
    <property type="match status" value="1"/>
</dbReference>
<dbReference type="PROSITE" id="PS51729">
    <property type="entry name" value="GNAT_YJDJ"/>
    <property type="match status" value="1"/>
</dbReference>
<name>A0A0J6WWJ6_9FIRM</name>
<reference evidence="2 3" key="1">
    <citation type="submission" date="2015-06" db="EMBL/GenBank/DDBJ databases">
        <title>Draft genome sequence of beer spoilage bacterium Megasphaera cerevisiae type strain 20462.</title>
        <authorList>
            <person name="Kutumbaka K."/>
            <person name="Pasmowitz J."/>
            <person name="Mategko J."/>
            <person name="Reyes D."/>
            <person name="Friedrich A."/>
            <person name="Han S."/>
            <person name="Martens-Habbena W."/>
            <person name="Neal-McKinney J."/>
            <person name="Janagama H.K."/>
            <person name="Nadala C."/>
            <person name="Samadpour M."/>
        </authorList>
    </citation>
    <scope>NUCLEOTIDE SEQUENCE [LARGE SCALE GENOMIC DNA]</scope>
    <source>
        <strain evidence="2 3">DSM 20462</strain>
    </source>
</reference>
<dbReference type="AlphaFoldDB" id="A0A0J6WWJ6"/>
<dbReference type="InterPro" id="IPR045057">
    <property type="entry name" value="Gcn5-rel_NAT"/>
</dbReference>
<dbReference type="STRING" id="39029.BSR42_06370"/>
<dbReference type="InParanoid" id="A0A0J6WWJ6"/>
<organism evidence="2 3">
    <name type="scientific">Megasphaera cerevisiae DSM 20462</name>
    <dbReference type="NCBI Taxonomy" id="1122219"/>
    <lineage>
        <taxon>Bacteria</taxon>
        <taxon>Bacillati</taxon>
        <taxon>Bacillota</taxon>
        <taxon>Negativicutes</taxon>
        <taxon>Veillonellales</taxon>
        <taxon>Veillonellaceae</taxon>
        <taxon>Megasphaera</taxon>
    </lineage>
</organism>
<accession>A0A0J6WWJ6</accession>
<evidence type="ECO:0000313" key="3">
    <source>
        <dbReference type="Proteomes" id="UP000036503"/>
    </source>
</evidence>
<dbReference type="InterPro" id="IPR016181">
    <property type="entry name" value="Acyl_CoA_acyltransferase"/>
</dbReference>
<proteinExistence type="predicted"/>
<dbReference type="GO" id="GO:0016740">
    <property type="term" value="F:transferase activity"/>
    <property type="evidence" value="ECO:0007669"/>
    <property type="project" value="UniProtKB-KW"/>
</dbReference>
<dbReference type="PANTHER" id="PTHR31435">
    <property type="entry name" value="PROTEIN NATD1"/>
    <property type="match status" value="1"/>
</dbReference>
<dbReference type="PATRIC" id="fig|1122219.3.peg.112"/>
<protein>
    <submittedName>
        <fullName evidence="2">GNAT family acetyltransferase</fullName>
    </submittedName>
</protein>